<comment type="caution">
    <text evidence="3">The sequence shown here is derived from an EMBL/GenBank/DDBJ whole genome shotgun (WGS) entry which is preliminary data.</text>
</comment>
<feature type="region of interest" description="Disordered" evidence="2">
    <location>
        <begin position="58"/>
        <end position="80"/>
    </location>
</feature>
<feature type="compositionally biased region" description="Polar residues" evidence="2">
    <location>
        <begin position="164"/>
        <end position="190"/>
    </location>
</feature>
<dbReference type="CDD" id="cd24139">
    <property type="entry name" value="SIP5-like"/>
    <property type="match status" value="1"/>
</dbReference>
<dbReference type="EMBL" id="MCFE01000042">
    <property type="protein sequence ID" value="ORY03784.1"/>
    <property type="molecule type" value="Genomic_DNA"/>
</dbReference>
<evidence type="ECO:0000256" key="2">
    <source>
        <dbReference type="SAM" id="MobiDB-lite"/>
    </source>
</evidence>
<feature type="compositionally biased region" description="Polar residues" evidence="2">
    <location>
        <begin position="356"/>
        <end position="370"/>
    </location>
</feature>
<dbReference type="FunCoup" id="A0A1Y1Z0Y6">
    <property type="interactions" value="11"/>
</dbReference>
<feature type="region of interest" description="Disordered" evidence="2">
    <location>
        <begin position="162"/>
        <end position="214"/>
    </location>
</feature>
<evidence type="ECO:0000313" key="3">
    <source>
        <dbReference type="EMBL" id="ORY03784.1"/>
    </source>
</evidence>
<feature type="compositionally biased region" description="Basic and acidic residues" evidence="2">
    <location>
        <begin position="296"/>
        <end position="314"/>
    </location>
</feature>
<protein>
    <recommendedName>
        <fullName evidence="5">RING-type domain-containing protein</fullName>
    </recommendedName>
</protein>
<dbReference type="PANTHER" id="PTHR31315:SF1">
    <property type="entry name" value="PROTEIN SIP5"/>
    <property type="match status" value="1"/>
</dbReference>
<evidence type="ECO:0000256" key="1">
    <source>
        <dbReference type="ARBA" id="ARBA00010402"/>
    </source>
</evidence>
<accession>A0A1Y1Z0Y6</accession>
<dbReference type="PANTHER" id="PTHR31315">
    <property type="entry name" value="PROTEIN SIP5"/>
    <property type="match status" value="1"/>
</dbReference>
<reference evidence="3 4" key="1">
    <citation type="submission" date="2016-07" db="EMBL/GenBank/DDBJ databases">
        <title>Pervasive Adenine N6-methylation of Active Genes in Fungi.</title>
        <authorList>
            <consortium name="DOE Joint Genome Institute"/>
            <person name="Mondo S.J."/>
            <person name="Dannebaum R.O."/>
            <person name="Kuo R.C."/>
            <person name="Labutti K."/>
            <person name="Haridas S."/>
            <person name="Kuo A."/>
            <person name="Salamov A."/>
            <person name="Ahrendt S.R."/>
            <person name="Lipzen A."/>
            <person name="Sullivan W."/>
            <person name="Andreopoulos W.B."/>
            <person name="Clum A."/>
            <person name="Lindquist E."/>
            <person name="Daum C."/>
            <person name="Ramamoorthy G.K."/>
            <person name="Gryganskyi A."/>
            <person name="Culley D."/>
            <person name="Magnuson J.K."/>
            <person name="James T.Y."/>
            <person name="O'Malley M.A."/>
            <person name="Stajich J.E."/>
            <person name="Spatafora J.W."/>
            <person name="Visel A."/>
            <person name="Grigoriev I.V."/>
        </authorList>
    </citation>
    <scope>NUCLEOTIDE SEQUENCE [LARGE SCALE GENOMIC DNA]</scope>
    <source>
        <strain evidence="3 4">CBS 931.73</strain>
    </source>
</reference>
<dbReference type="InterPro" id="IPR039301">
    <property type="entry name" value="Sip5/DA2"/>
</dbReference>
<proteinExistence type="inferred from homology"/>
<feature type="compositionally biased region" description="Polar residues" evidence="2">
    <location>
        <begin position="253"/>
        <end position="262"/>
    </location>
</feature>
<feature type="region of interest" description="Disordered" evidence="2">
    <location>
        <begin position="294"/>
        <end position="395"/>
    </location>
</feature>
<dbReference type="STRING" id="1314790.A0A1Y1Z0Y6"/>
<evidence type="ECO:0000313" key="4">
    <source>
        <dbReference type="Proteomes" id="UP000193498"/>
    </source>
</evidence>
<dbReference type="GO" id="GO:0005737">
    <property type="term" value="C:cytoplasm"/>
    <property type="evidence" value="ECO:0007669"/>
    <property type="project" value="TreeGrafter"/>
</dbReference>
<feature type="region of interest" description="Disordered" evidence="2">
    <location>
        <begin position="240"/>
        <end position="268"/>
    </location>
</feature>
<dbReference type="InParanoid" id="A0A1Y1Z0Y6"/>
<organism evidence="3 4">
    <name type="scientific">Basidiobolus meristosporus CBS 931.73</name>
    <dbReference type="NCBI Taxonomy" id="1314790"/>
    <lineage>
        <taxon>Eukaryota</taxon>
        <taxon>Fungi</taxon>
        <taxon>Fungi incertae sedis</taxon>
        <taxon>Zoopagomycota</taxon>
        <taxon>Entomophthoromycotina</taxon>
        <taxon>Basidiobolomycetes</taxon>
        <taxon>Basidiobolales</taxon>
        <taxon>Basidiobolaceae</taxon>
        <taxon>Basidiobolus</taxon>
    </lineage>
</organism>
<dbReference type="Proteomes" id="UP000193498">
    <property type="component" value="Unassembled WGS sequence"/>
</dbReference>
<sequence>MGNVNTKKEDESVDGGGFVPYGVYSGPQDFDHRVVKKLIQERRLAAFYKGLPDLDSLKTLPSSNHPHEGTKHRSGSVKSRDSTAKLTMADLYRGAVECPICFLYYPRNINFSRCCEQPICTECFVQIKRPEATGTPAVCPFCVRPHFGVLYKPPQNVMFYLQGPSESQSTSHNISTDLRPTMPNQNASSDSNDEDHRRKSVNYNHPDVVTSDDIRPDYARRLEIQARTIANAARLLSGEGSNTSRRLVIPRTPSGSNRNPSGTHEHNGYLRHMGGDLEEMMVMEAIRQSIIEEQEREERERHEKQAQREAREALQRQNKTATSSPPGETAELHSPEPVEELENGVTNLDIHATECPTDNESTSEPRNTTLLEDPFADPDVKNPVPSNEDGPKEAV</sequence>
<evidence type="ECO:0008006" key="5">
    <source>
        <dbReference type="Google" id="ProtNLM"/>
    </source>
</evidence>
<dbReference type="AlphaFoldDB" id="A0A1Y1Z0Y6"/>
<dbReference type="OrthoDB" id="21471at2759"/>
<keyword evidence="4" id="KW-1185">Reference proteome</keyword>
<comment type="similarity">
    <text evidence="1">Belongs to the SIP5 family.</text>
</comment>
<name>A0A1Y1Z0Y6_9FUNG</name>
<gene>
    <name evidence="3" type="ORF">K493DRAFT_334145</name>
</gene>